<feature type="domain" description="Prephenate/arogenate dehydrogenase" evidence="2">
    <location>
        <begin position="3"/>
        <end position="284"/>
    </location>
</feature>
<dbReference type="SUPFAM" id="SSF51735">
    <property type="entry name" value="NAD(P)-binding Rossmann-fold domains"/>
    <property type="match status" value="1"/>
</dbReference>
<name>A0A1D8AWR9_9BACT</name>
<dbReference type="GO" id="GO:0070403">
    <property type="term" value="F:NAD+ binding"/>
    <property type="evidence" value="ECO:0007669"/>
    <property type="project" value="InterPro"/>
</dbReference>
<dbReference type="InterPro" id="IPR008927">
    <property type="entry name" value="6-PGluconate_DH-like_C_sf"/>
</dbReference>
<dbReference type="EMBL" id="CP016094">
    <property type="protein sequence ID" value="AOS45337.1"/>
    <property type="molecule type" value="Genomic_DNA"/>
</dbReference>
<dbReference type="SUPFAM" id="SSF48179">
    <property type="entry name" value="6-phosphogluconate dehydrogenase C-terminal domain-like"/>
    <property type="match status" value="1"/>
</dbReference>
<dbReference type="InterPro" id="IPR046826">
    <property type="entry name" value="PDH_N"/>
</dbReference>
<accession>A0A1D8AWR9</accession>
<keyword evidence="4" id="KW-1185">Reference proteome</keyword>
<dbReference type="Gene3D" id="1.10.3660.10">
    <property type="entry name" value="6-phosphogluconate dehydrogenase C-terminal like domain"/>
    <property type="match status" value="1"/>
</dbReference>
<dbReference type="InterPro" id="IPR046825">
    <property type="entry name" value="PDH_C"/>
</dbReference>
<dbReference type="Proteomes" id="UP000095228">
    <property type="component" value="Chromosome"/>
</dbReference>
<evidence type="ECO:0000313" key="4">
    <source>
        <dbReference type="Proteomes" id="UP000095228"/>
    </source>
</evidence>
<dbReference type="OrthoDB" id="9802008at2"/>
<dbReference type="STRING" id="1838286.Verru16b_02418"/>
<sequence length="284" mass="30955">MFDEIAILAPGLLGASVARAARHYGAAQRTTLWARRPEVRLQLQGQAWCDRVADTPAAAVQSAQLVIICAPVDQIVPLVQQIAPALPPGALVTDVGSVKGEISRLSHVALAPRHAFVGSHPMAGSEKTGWEHGRADLFKGRTTFVTPLPETDPAAAARVAAFWTALESDVATVEPDAHDEIVAHISHLPQVLASTLCASLAKREVRWRNHAGGGLRDTTRIAGSDPKLWKTILAQNRDEVLRAVRAYQEELHGLERALANRDWFEVQAILERGRAYRDQFRPIP</sequence>
<proteinExistence type="predicted"/>
<dbReference type="KEGG" id="obg:Verru16b_02418"/>
<dbReference type="PANTHER" id="PTHR21363">
    <property type="entry name" value="PREPHENATE DEHYDROGENASE"/>
    <property type="match status" value="1"/>
</dbReference>
<dbReference type="Gene3D" id="3.40.50.720">
    <property type="entry name" value="NAD(P)-binding Rossmann-like Domain"/>
    <property type="match status" value="1"/>
</dbReference>
<dbReference type="GO" id="GO:0008977">
    <property type="term" value="F:prephenate dehydrogenase (NAD+) activity"/>
    <property type="evidence" value="ECO:0007669"/>
    <property type="project" value="InterPro"/>
</dbReference>
<dbReference type="InterPro" id="IPR050812">
    <property type="entry name" value="Preph/Arog_dehydrog"/>
</dbReference>
<organism evidence="3 4">
    <name type="scientific">Lacunisphaera limnophila</name>
    <dbReference type="NCBI Taxonomy" id="1838286"/>
    <lineage>
        <taxon>Bacteria</taxon>
        <taxon>Pseudomonadati</taxon>
        <taxon>Verrucomicrobiota</taxon>
        <taxon>Opitutia</taxon>
        <taxon>Opitutales</taxon>
        <taxon>Opitutaceae</taxon>
        <taxon>Lacunisphaera</taxon>
    </lineage>
</organism>
<dbReference type="AlphaFoldDB" id="A0A1D8AWR9"/>
<dbReference type="InterPro" id="IPR003099">
    <property type="entry name" value="Prephen_DH"/>
</dbReference>
<protein>
    <submittedName>
        <fullName evidence="3">Prephenate dehydrogenase</fullName>
    </submittedName>
</protein>
<dbReference type="RefSeq" id="WP_069962498.1">
    <property type="nucleotide sequence ID" value="NZ_CP016094.1"/>
</dbReference>
<evidence type="ECO:0000313" key="3">
    <source>
        <dbReference type="EMBL" id="AOS45337.1"/>
    </source>
</evidence>
<dbReference type="GO" id="GO:0006571">
    <property type="term" value="P:tyrosine biosynthetic process"/>
    <property type="evidence" value="ECO:0007669"/>
    <property type="project" value="InterPro"/>
</dbReference>
<keyword evidence="1" id="KW-0560">Oxidoreductase</keyword>
<dbReference type="GO" id="GO:0004665">
    <property type="term" value="F:prephenate dehydrogenase (NADP+) activity"/>
    <property type="evidence" value="ECO:0007669"/>
    <property type="project" value="InterPro"/>
</dbReference>
<evidence type="ECO:0000259" key="2">
    <source>
        <dbReference type="PROSITE" id="PS51176"/>
    </source>
</evidence>
<dbReference type="InterPro" id="IPR036291">
    <property type="entry name" value="NAD(P)-bd_dom_sf"/>
</dbReference>
<reference evidence="3 4" key="1">
    <citation type="submission" date="2016-06" db="EMBL/GenBank/DDBJ databases">
        <title>Three novel species with peptidoglycan cell walls form the new genus Lacunisphaera gen. nov. in the family Opitutaceae of the verrucomicrobial subdivision 4.</title>
        <authorList>
            <person name="Rast P."/>
            <person name="Gloeckner I."/>
            <person name="Jogler M."/>
            <person name="Boedeker C."/>
            <person name="Jeske O."/>
            <person name="Wiegand S."/>
            <person name="Reinhardt R."/>
            <person name="Schumann P."/>
            <person name="Rohde M."/>
            <person name="Spring S."/>
            <person name="Gloeckner F.O."/>
            <person name="Jogler C."/>
        </authorList>
    </citation>
    <scope>NUCLEOTIDE SEQUENCE [LARGE SCALE GENOMIC DNA]</scope>
    <source>
        <strain evidence="3 4">IG16b</strain>
    </source>
</reference>
<dbReference type="PANTHER" id="PTHR21363:SF0">
    <property type="entry name" value="PREPHENATE DEHYDROGENASE [NADP(+)]"/>
    <property type="match status" value="1"/>
</dbReference>
<dbReference type="Pfam" id="PF02153">
    <property type="entry name" value="PDH_N"/>
    <property type="match status" value="1"/>
</dbReference>
<evidence type="ECO:0000256" key="1">
    <source>
        <dbReference type="ARBA" id="ARBA00023002"/>
    </source>
</evidence>
<gene>
    <name evidence="3" type="ORF">Verru16b_02418</name>
</gene>
<dbReference type="Pfam" id="PF20463">
    <property type="entry name" value="PDH_C"/>
    <property type="match status" value="1"/>
</dbReference>
<dbReference type="PROSITE" id="PS51176">
    <property type="entry name" value="PDH_ADH"/>
    <property type="match status" value="1"/>
</dbReference>